<feature type="compositionally biased region" description="Basic and acidic residues" evidence="2">
    <location>
        <begin position="315"/>
        <end position="327"/>
    </location>
</feature>
<dbReference type="Proteomes" id="UP000235023">
    <property type="component" value="Unassembled WGS sequence"/>
</dbReference>
<dbReference type="AlphaFoldDB" id="A0A2J5HTD4"/>
<feature type="compositionally biased region" description="Low complexity" evidence="2">
    <location>
        <begin position="667"/>
        <end position="681"/>
    </location>
</feature>
<proteinExistence type="predicted"/>
<accession>A0A2J5HTD4</accession>
<protein>
    <submittedName>
        <fullName evidence="3">Uncharacterized protein</fullName>
    </submittedName>
</protein>
<feature type="region of interest" description="Disordered" evidence="2">
    <location>
        <begin position="619"/>
        <end position="638"/>
    </location>
</feature>
<feature type="compositionally biased region" description="Low complexity" evidence="2">
    <location>
        <begin position="377"/>
        <end position="395"/>
    </location>
</feature>
<feature type="region of interest" description="Disordered" evidence="2">
    <location>
        <begin position="655"/>
        <end position="750"/>
    </location>
</feature>
<evidence type="ECO:0000256" key="2">
    <source>
        <dbReference type="SAM" id="MobiDB-lite"/>
    </source>
</evidence>
<feature type="coiled-coil region" evidence="1">
    <location>
        <begin position="262"/>
        <end position="289"/>
    </location>
</feature>
<dbReference type="EMBL" id="KZ559546">
    <property type="protein sequence ID" value="PLN80525.1"/>
    <property type="molecule type" value="Genomic_DNA"/>
</dbReference>
<keyword evidence="1" id="KW-0175">Coiled coil</keyword>
<feature type="compositionally biased region" description="Pro residues" evidence="2">
    <location>
        <begin position="682"/>
        <end position="692"/>
    </location>
</feature>
<evidence type="ECO:0000313" key="3">
    <source>
        <dbReference type="EMBL" id="PLN80525.1"/>
    </source>
</evidence>
<evidence type="ECO:0000313" key="4">
    <source>
        <dbReference type="Proteomes" id="UP000235023"/>
    </source>
</evidence>
<feature type="non-terminal residue" evidence="3">
    <location>
        <position position="750"/>
    </location>
</feature>
<feature type="coiled-coil region" evidence="1">
    <location>
        <begin position="65"/>
        <end position="218"/>
    </location>
</feature>
<evidence type="ECO:0000256" key="1">
    <source>
        <dbReference type="SAM" id="Coils"/>
    </source>
</evidence>
<reference evidence="4" key="1">
    <citation type="submission" date="2017-12" db="EMBL/GenBank/DDBJ databases">
        <authorList>
            <consortium name="DOE Joint Genome Institute"/>
            <person name="Mondo S.J."/>
            <person name="Kjaerbolling I."/>
            <person name="Vesth T.C."/>
            <person name="Frisvad J.C."/>
            <person name="Nybo J.L."/>
            <person name="Theobald S."/>
            <person name="Kuo A."/>
            <person name="Bowyer P."/>
            <person name="Matsuda Y."/>
            <person name="Lyhne E.K."/>
            <person name="Kogle M.E."/>
            <person name="Clum A."/>
            <person name="Lipzen A."/>
            <person name="Salamov A."/>
            <person name="Ngan C.Y."/>
            <person name="Daum C."/>
            <person name="Chiniquy J."/>
            <person name="Barry K."/>
            <person name="LaButti K."/>
            <person name="Haridas S."/>
            <person name="Simmons B.A."/>
            <person name="Magnuson J.K."/>
            <person name="Mortensen U.H."/>
            <person name="Larsen T.O."/>
            <person name="Grigoriev I.V."/>
            <person name="Baker S.E."/>
            <person name="Andersen M.R."/>
            <person name="Nordberg H.P."/>
            <person name="Cantor M.N."/>
            <person name="Hua S.X."/>
        </authorList>
    </citation>
    <scope>NUCLEOTIDE SEQUENCE [LARGE SCALE GENOMIC DNA]</scope>
    <source>
        <strain evidence="4">IBT 19404</strain>
    </source>
</reference>
<sequence>MDSHQVPCIPTHSSPSAPATLRCCCGRDECAFLHHNQVALEGLEKDLDTAAKLGQALLHRHESYMAEAEEDRHRLLFSVESLEREKLQAQAENARIIAENRSLLEQLEDMNKAVTESDARAKSLAVTLEDTEAQLRKLTVSAARAAELEVQLAQMEAEQSKLQESLQSAHEDSKSAVQRWRKAECTLRDLHDQVDRIEKEAREERDRQADLIQRMERRRTVERELDGAAGRLKGAAAAQELGRSHGDNNVVSRFVRDILQDNANLQMGIVELREMLESSNQEVQNLRDQVLYHQPMGSDAGGDPDQAATTLSQELESKEERRVSREFHIHHHYHTPAVKKEKGTLLRRSKKRRSWGNSSHLHSAPGALLLPRKSTHRSQSSTSSTSTILSQTSVSIPPPASHRWSLQTPATDSLASSPQSGYRSSSSLFDRVERCFDSQPTSPESSVFMTSYKTGRPKNSRAEGHDDIDDLDPALPCYGIHPYDHPDQPDKPSLQSVIPEEAEDSSVQYPASERAESSAPAPDAFPPYRPLRRGSSHESLFSVAGMDIHTPSHQPSRMSDLTGTLPIRIPHRIVSSTAELSATPPVISTNTVTADRGPLKAGQSPQTLLASVAAAKHHDASSVDSDASNATVTPTRKMPLTRRVGGWVRGRWGTAPVAGDQVDHAVEAPVSSSSSSSRTSSVPPPVPPPAEQPRPSSSGDKNRGAPSLLHFRYPGVNQKGPIMGFRPPPPAPAVLHPENLDEGLLRESLA</sequence>
<dbReference type="OrthoDB" id="4088568at2759"/>
<feature type="compositionally biased region" description="Basic residues" evidence="2">
    <location>
        <begin position="345"/>
        <end position="354"/>
    </location>
</feature>
<feature type="compositionally biased region" description="Polar residues" evidence="2">
    <location>
        <begin position="404"/>
        <end position="415"/>
    </location>
</feature>
<organism evidence="3 4">
    <name type="scientific">Aspergillus taichungensis</name>
    <dbReference type="NCBI Taxonomy" id="482145"/>
    <lineage>
        <taxon>Eukaryota</taxon>
        <taxon>Fungi</taxon>
        <taxon>Dikarya</taxon>
        <taxon>Ascomycota</taxon>
        <taxon>Pezizomycotina</taxon>
        <taxon>Eurotiomycetes</taxon>
        <taxon>Eurotiomycetidae</taxon>
        <taxon>Eurotiales</taxon>
        <taxon>Aspergillaceae</taxon>
        <taxon>Aspergillus</taxon>
        <taxon>Aspergillus subgen. Circumdati</taxon>
    </lineage>
</organism>
<keyword evidence="4" id="KW-1185">Reference proteome</keyword>
<feature type="compositionally biased region" description="Low complexity" evidence="2">
    <location>
        <begin position="416"/>
        <end position="427"/>
    </location>
</feature>
<feature type="compositionally biased region" description="Polar residues" evidence="2">
    <location>
        <begin position="438"/>
        <end position="453"/>
    </location>
</feature>
<feature type="region of interest" description="Disordered" evidence="2">
    <location>
        <begin position="294"/>
        <end position="534"/>
    </location>
</feature>
<name>A0A2J5HTD4_9EURO</name>
<gene>
    <name evidence="3" type="ORF">BDW42DRAFT_170587</name>
</gene>